<evidence type="ECO:0000256" key="7">
    <source>
        <dbReference type="ARBA" id="ARBA00035120"/>
    </source>
</evidence>
<dbReference type="AlphaFoldDB" id="A0A329M5B9"/>
<keyword evidence="6 10" id="KW-0407">Ion channel</keyword>
<comment type="caution">
    <text evidence="11">The sequence shown here is derived from an EMBL/GenBank/DDBJ whole genome shotgun (WGS) entry which is preliminary data.</text>
</comment>
<dbReference type="HAMAP" id="MF_00454">
    <property type="entry name" value="FluC"/>
    <property type="match status" value="1"/>
</dbReference>
<dbReference type="PANTHER" id="PTHR28259:SF1">
    <property type="entry name" value="FLUORIDE EXPORT PROTEIN 1-RELATED"/>
    <property type="match status" value="1"/>
</dbReference>
<dbReference type="OrthoDB" id="9815830at2"/>
<sequence>MSILVNLALIAGGGACGAVSRFLLAGWLVRTFPMRFPIGTFVVNTLGSLLIGLLLGAGLEDTGWWFLLAVGFMGAFTTFSTFKYEGFTLLKSSDVYGLLFYLGGSYTLGIVLAWLGLWIGQDLMAGWQ</sequence>
<keyword evidence="12" id="KW-1185">Reference proteome</keyword>
<keyword evidence="3 10" id="KW-0812">Transmembrane</keyword>
<keyword evidence="10" id="KW-0406">Ion transport</keyword>
<evidence type="ECO:0000256" key="1">
    <source>
        <dbReference type="ARBA" id="ARBA00004651"/>
    </source>
</evidence>
<keyword evidence="10" id="KW-0813">Transport</keyword>
<feature type="binding site" evidence="10">
    <location>
        <position position="74"/>
    </location>
    <ligand>
        <name>Na(+)</name>
        <dbReference type="ChEBI" id="CHEBI:29101"/>
        <note>structural</note>
    </ligand>
</feature>
<dbReference type="Proteomes" id="UP000250369">
    <property type="component" value="Unassembled WGS sequence"/>
</dbReference>
<accession>A0A329M5B9</accession>
<evidence type="ECO:0000256" key="3">
    <source>
        <dbReference type="ARBA" id="ARBA00022692"/>
    </source>
</evidence>
<dbReference type="Pfam" id="PF02537">
    <property type="entry name" value="CRCB"/>
    <property type="match status" value="1"/>
</dbReference>
<keyword evidence="10" id="KW-0915">Sodium</keyword>
<gene>
    <name evidence="10" type="primary">fluC</name>
    <name evidence="10" type="synonym">crcB</name>
    <name evidence="11" type="ORF">DQG23_30900</name>
</gene>
<proteinExistence type="inferred from homology"/>
<comment type="subcellular location">
    <subcellularLocation>
        <location evidence="1 10">Cell membrane</location>
        <topology evidence="1 10">Multi-pass membrane protein</topology>
    </subcellularLocation>
</comment>
<evidence type="ECO:0000313" key="11">
    <source>
        <dbReference type="EMBL" id="RAV14842.1"/>
    </source>
</evidence>
<evidence type="ECO:0000256" key="4">
    <source>
        <dbReference type="ARBA" id="ARBA00022989"/>
    </source>
</evidence>
<dbReference type="GO" id="GO:0062054">
    <property type="term" value="F:fluoride channel activity"/>
    <property type="evidence" value="ECO:0007669"/>
    <property type="project" value="UniProtKB-UniRule"/>
</dbReference>
<evidence type="ECO:0000256" key="5">
    <source>
        <dbReference type="ARBA" id="ARBA00023136"/>
    </source>
</evidence>
<keyword evidence="10" id="KW-0479">Metal-binding</keyword>
<evidence type="ECO:0000256" key="9">
    <source>
        <dbReference type="ARBA" id="ARBA00049940"/>
    </source>
</evidence>
<protein>
    <recommendedName>
        <fullName evidence="10">Fluoride-specific ion channel FluC</fullName>
    </recommendedName>
</protein>
<reference evidence="11 12" key="1">
    <citation type="journal article" date="2009" name="Int. J. Syst. Evol. Microbiol.">
        <title>Paenibacillus contaminans sp. nov., isolated from a contaminated laboratory plate.</title>
        <authorList>
            <person name="Chou J.H."/>
            <person name="Lee J.H."/>
            <person name="Lin M.C."/>
            <person name="Chang P.S."/>
            <person name="Arun A.B."/>
            <person name="Young C.C."/>
            <person name="Chen W.M."/>
        </authorList>
    </citation>
    <scope>NUCLEOTIDE SEQUENCE [LARGE SCALE GENOMIC DNA]</scope>
    <source>
        <strain evidence="11 12">CKOBP-6</strain>
    </source>
</reference>
<keyword evidence="5 10" id="KW-0472">Membrane</keyword>
<dbReference type="InterPro" id="IPR003691">
    <property type="entry name" value="FluC"/>
</dbReference>
<dbReference type="RefSeq" id="WP_113034888.1">
    <property type="nucleotide sequence ID" value="NZ_QMFB01000025.1"/>
</dbReference>
<dbReference type="GO" id="GO:0140114">
    <property type="term" value="P:cellular detoxification of fluoride"/>
    <property type="evidence" value="ECO:0007669"/>
    <property type="project" value="UniProtKB-UniRule"/>
</dbReference>
<feature type="transmembrane region" description="Helical" evidence="10">
    <location>
        <begin position="96"/>
        <end position="119"/>
    </location>
</feature>
<name>A0A329M5B9_9BACL</name>
<comment type="function">
    <text evidence="9 10">Fluoride-specific ion channel. Important for reducing fluoride concentration in the cell, thus reducing its toxicity.</text>
</comment>
<comment type="activity regulation">
    <text evidence="10">Na(+) is not transported, but it plays an essential structural role and its presence is essential for fluoride channel function.</text>
</comment>
<evidence type="ECO:0000256" key="8">
    <source>
        <dbReference type="ARBA" id="ARBA00035585"/>
    </source>
</evidence>
<feature type="transmembrane region" description="Helical" evidence="10">
    <location>
        <begin position="6"/>
        <end position="29"/>
    </location>
</feature>
<feature type="transmembrane region" description="Helical" evidence="10">
    <location>
        <begin position="36"/>
        <end position="57"/>
    </location>
</feature>
<feature type="transmembrane region" description="Helical" evidence="10">
    <location>
        <begin position="63"/>
        <end position="84"/>
    </location>
</feature>
<keyword evidence="4 10" id="KW-1133">Transmembrane helix</keyword>
<dbReference type="GO" id="GO:0005886">
    <property type="term" value="C:plasma membrane"/>
    <property type="evidence" value="ECO:0007669"/>
    <property type="project" value="UniProtKB-SubCell"/>
</dbReference>
<organism evidence="11 12">
    <name type="scientific">Paenibacillus contaminans</name>
    <dbReference type="NCBI Taxonomy" id="450362"/>
    <lineage>
        <taxon>Bacteria</taxon>
        <taxon>Bacillati</taxon>
        <taxon>Bacillota</taxon>
        <taxon>Bacilli</taxon>
        <taxon>Bacillales</taxon>
        <taxon>Paenibacillaceae</taxon>
        <taxon>Paenibacillus</taxon>
    </lineage>
</organism>
<feature type="binding site" evidence="10">
    <location>
        <position position="77"/>
    </location>
    <ligand>
        <name>Na(+)</name>
        <dbReference type="ChEBI" id="CHEBI:29101"/>
        <note>structural</note>
    </ligand>
</feature>
<keyword evidence="2 10" id="KW-1003">Cell membrane</keyword>
<evidence type="ECO:0000313" key="12">
    <source>
        <dbReference type="Proteomes" id="UP000250369"/>
    </source>
</evidence>
<evidence type="ECO:0000256" key="10">
    <source>
        <dbReference type="HAMAP-Rule" id="MF_00454"/>
    </source>
</evidence>
<evidence type="ECO:0000256" key="6">
    <source>
        <dbReference type="ARBA" id="ARBA00023303"/>
    </source>
</evidence>
<dbReference type="GO" id="GO:0046872">
    <property type="term" value="F:metal ion binding"/>
    <property type="evidence" value="ECO:0007669"/>
    <property type="project" value="UniProtKB-KW"/>
</dbReference>
<dbReference type="PANTHER" id="PTHR28259">
    <property type="entry name" value="FLUORIDE EXPORT PROTEIN 1-RELATED"/>
    <property type="match status" value="1"/>
</dbReference>
<dbReference type="EMBL" id="QMFB01000025">
    <property type="protein sequence ID" value="RAV14842.1"/>
    <property type="molecule type" value="Genomic_DNA"/>
</dbReference>
<comment type="catalytic activity">
    <reaction evidence="8">
        <text>fluoride(in) = fluoride(out)</text>
        <dbReference type="Rhea" id="RHEA:76159"/>
        <dbReference type="ChEBI" id="CHEBI:17051"/>
    </reaction>
    <physiologicalReaction direction="left-to-right" evidence="8">
        <dbReference type="Rhea" id="RHEA:76160"/>
    </physiologicalReaction>
</comment>
<comment type="similarity">
    <text evidence="7 10">Belongs to the fluoride channel Fluc/FEX (TC 1.A.43) family.</text>
</comment>
<evidence type="ECO:0000256" key="2">
    <source>
        <dbReference type="ARBA" id="ARBA00022475"/>
    </source>
</evidence>